<organism evidence="6 7">
    <name type="scientific">Cnuibacter physcomitrellae</name>
    <dbReference type="NCBI Taxonomy" id="1619308"/>
    <lineage>
        <taxon>Bacteria</taxon>
        <taxon>Bacillati</taxon>
        <taxon>Actinomycetota</taxon>
        <taxon>Actinomycetes</taxon>
        <taxon>Micrococcales</taxon>
        <taxon>Microbacteriaceae</taxon>
        <taxon>Cnuibacter</taxon>
    </lineage>
</organism>
<sequence>MSSSLPSRKLVELSGPAAAAALSSDSVLVLPTGAIEHHGPHLPLMTDFLLADSIANAAVDGAAADGQDVWILPALAYTKSDEHHWAPGTMWLSWDTLMRTVVDLGNSIAAMPARKLVFFNGHGGNLALLQVACRELRRLYGLETFLMGASVPAGAHDDDAPEEFGLGIHGGHAETSLVMHVRPDLVDLSLAERSVPEHLAGYEHIGFKKRVTFGWLSNDFGTNGTVGDPTRANAAYGAQLFENAVSEAVAAFAEVARFSADGSR</sequence>
<dbReference type="InterPro" id="IPR024087">
    <property type="entry name" value="Creatininase-like_sf"/>
</dbReference>
<dbReference type="GO" id="GO:0046872">
    <property type="term" value="F:metal ion binding"/>
    <property type="evidence" value="ECO:0007669"/>
    <property type="project" value="UniProtKB-KW"/>
</dbReference>
<dbReference type="GO" id="GO:0016811">
    <property type="term" value="F:hydrolase activity, acting on carbon-nitrogen (but not peptide) bonds, in linear amides"/>
    <property type="evidence" value="ECO:0007669"/>
    <property type="project" value="TreeGrafter"/>
</dbReference>
<dbReference type="PANTHER" id="PTHR35005:SF1">
    <property type="entry name" value="2-AMINO-5-FORMYLAMINO-6-RIBOSYLAMINOPYRIMIDIN-4(3H)-ONE 5'-MONOPHOSPHATE DEFORMYLASE"/>
    <property type="match status" value="1"/>
</dbReference>
<keyword evidence="7" id="KW-1185">Reference proteome</keyword>
<accession>A0A1X9LQ87</accession>
<gene>
    <name evidence="6" type="ORF">B5808_11755</name>
</gene>
<dbReference type="Pfam" id="PF02633">
    <property type="entry name" value="Creatininase"/>
    <property type="match status" value="1"/>
</dbReference>
<dbReference type="Gene3D" id="3.40.50.10310">
    <property type="entry name" value="Creatininase"/>
    <property type="match status" value="1"/>
</dbReference>
<dbReference type="EMBL" id="CP020715">
    <property type="protein sequence ID" value="ARJ07346.1"/>
    <property type="molecule type" value="Genomic_DNA"/>
</dbReference>
<keyword evidence="2" id="KW-0479">Metal-binding</keyword>
<evidence type="ECO:0000256" key="5">
    <source>
        <dbReference type="ARBA" id="ARBA00024029"/>
    </source>
</evidence>
<name>A0A1X9LQ87_9MICO</name>
<dbReference type="KEGG" id="cphy:B5808_11755"/>
<dbReference type="STRING" id="1619308.B5808_11755"/>
<reference evidence="6 7" key="1">
    <citation type="submission" date="2017-04" db="EMBL/GenBank/DDBJ databases">
        <authorList>
            <person name="Afonso C.L."/>
            <person name="Miller P.J."/>
            <person name="Scott M.A."/>
            <person name="Spackman E."/>
            <person name="Goraichik I."/>
            <person name="Dimitrov K.M."/>
            <person name="Suarez D.L."/>
            <person name="Swayne D.E."/>
        </authorList>
    </citation>
    <scope>NUCLEOTIDE SEQUENCE [LARGE SCALE GENOMIC DNA]</scope>
    <source>
        <strain evidence="7">XA(T)</strain>
    </source>
</reference>
<evidence type="ECO:0000256" key="3">
    <source>
        <dbReference type="ARBA" id="ARBA00022801"/>
    </source>
</evidence>
<dbReference type="GO" id="GO:0009231">
    <property type="term" value="P:riboflavin biosynthetic process"/>
    <property type="evidence" value="ECO:0007669"/>
    <property type="project" value="TreeGrafter"/>
</dbReference>
<evidence type="ECO:0000313" key="7">
    <source>
        <dbReference type="Proteomes" id="UP000192775"/>
    </source>
</evidence>
<evidence type="ECO:0000256" key="2">
    <source>
        <dbReference type="ARBA" id="ARBA00022723"/>
    </source>
</evidence>
<keyword evidence="3 6" id="KW-0378">Hydrolase</keyword>
<dbReference type="PANTHER" id="PTHR35005">
    <property type="entry name" value="3-DEHYDRO-SCYLLO-INOSOSE HYDROLASE"/>
    <property type="match status" value="1"/>
</dbReference>
<dbReference type="Proteomes" id="UP000192775">
    <property type="component" value="Chromosome"/>
</dbReference>
<evidence type="ECO:0000256" key="1">
    <source>
        <dbReference type="ARBA" id="ARBA00001947"/>
    </source>
</evidence>
<dbReference type="InterPro" id="IPR003785">
    <property type="entry name" value="Creatininase/forma_Hydrolase"/>
</dbReference>
<protein>
    <submittedName>
        <fullName evidence="6">Creatinine amidohydrolase</fullName>
    </submittedName>
</protein>
<keyword evidence="4" id="KW-0862">Zinc</keyword>
<dbReference type="AlphaFoldDB" id="A0A1X9LQ87"/>
<comment type="cofactor">
    <cofactor evidence="1">
        <name>Zn(2+)</name>
        <dbReference type="ChEBI" id="CHEBI:29105"/>
    </cofactor>
</comment>
<evidence type="ECO:0000313" key="6">
    <source>
        <dbReference type="EMBL" id="ARJ07346.1"/>
    </source>
</evidence>
<evidence type="ECO:0000256" key="4">
    <source>
        <dbReference type="ARBA" id="ARBA00022833"/>
    </source>
</evidence>
<comment type="similarity">
    <text evidence="5">Belongs to the creatininase superfamily.</text>
</comment>
<dbReference type="SUPFAM" id="SSF102215">
    <property type="entry name" value="Creatininase"/>
    <property type="match status" value="1"/>
</dbReference>
<proteinExistence type="inferred from homology"/>